<accession>A0ABQ9I9F6</accession>
<sequence>MIFHVLKIFIFHRLHPWSLLGAFKRKAISLGTTYLKADAVAFEFKNMQDVMVDGMSNGTYESLDRLLVKTEDGEIQAIKFAVVVIAAGANSGNVARMARIGTGSEALSVPLPVVPR</sequence>
<gene>
    <name evidence="1" type="ORF">PR048_005889</name>
</gene>
<name>A0ABQ9I9F6_9NEOP</name>
<comment type="caution">
    <text evidence="1">The sequence shown here is derived from an EMBL/GenBank/DDBJ whole genome shotgun (WGS) entry which is preliminary data.</text>
</comment>
<evidence type="ECO:0000313" key="1">
    <source>
        <dbReference type="EMBL" id="KAJ8893298.1"/>
    </source>
</evidence>
<organism evidence="1 2">
    <name type="scientific">Dryococelus australis</name>
    <dbReference type="NCBI Taxonomy" id="614101"/>
    <lineage>
        <taxon>Eukaryota</taxon>
        <taxon>Metazoa</taxon>
        <taxon>Ecdysozoa</taxon>
        <taxon>Arthropoda</taxon>
        <taxon>Hexapoda</taxon>
        <taxon>Insecta</taxon>
        <taxon>Pterygota</taxon>
        <taxon>Neoptera</taxon>
        <taxon>Polyneoptera</taxon>
        <taxon>Phasmatodea</taxon>
        <taxon>Verophasmatodea</taxon>
        <taxon>Anareolatae</taxon>
        <taxon>Phasmatidae</taxon>
        <taxon>Eurycanthinae</taxon>
        <taxon>Dryococelus</taxon>
    </lineage>
</organism>
<reference evidence="1 2" key="1">
    <citation type="submission" date="2023-02" db="EMBL/GenBank/DDBJ databases">
        <title>LHISI_Scaffold_Assembly.</title>
        <authorList>
            <person name="Stuart O.P."/>
            <person name="Cleave R."/>
            <person name="Magrath M.J.L."/>
            <person name="Mikheyev A.S."/>
        </authorList>
    </citation>
    <scope>NUCLEOTIDE SEQUENCE [LARGE SCALE GENOMIC DNA]</scope>
    <source>
        <strain evidence="1">Daus_M_001</strain>
        <tissue evidence="1">Leg muscle</tissue>
    </source>
</reference>
<proteinExistence type="predicted"/>
<keyword evidence="2" id="KW-1185">Reference proteome</keyword>
<dbReference type="Gene3D" id="3.50.50.60">
    <property type="entry name" value="FAD/NAD(P)-binding domain"/>
    <property type="match status" value="1"/>
</dbReference>
<evidence type="ECO:0000313" key="2">
    <source>
        <dbReference type="Proteomes" id="UP001159363"/>
    </source>
</evidence>
<dbReference type="Proteomes" id="UP001159363">
    <property type="component" value="Chromosome 2"/>
</dbReference>
<dbReference type="InterPro" id="IPR036188">
    <property type="entry name" value="FAD/NAD-bd_sf"/>
</dbReference>
<protein>
    <submittedName>
        <fullName evidence="1">Uncharacterized protein</fullName>
    </submittedName>
</protein>
<dbReference type="EMBL" id="JARBHB010000002">
    <property type="protein sequence ID" value="KAJ8893298.1"/>
    <property type="molecule type" value="Genomic_DNA"/>
</dbReference>